<name>A0A5J6GW91_STRKN</name>
<sequence>MAANSMWSKIEDRTAHTAAARRAFMDRFEVEVDPDGSLSPQERATRAESARRAHFQRLALASAKARRARRTKGGASDAA</sequence>
<accession>A0A5J6GW91</accession>
<dbReference type="EMBL" id="CP023699">
    <property type="protein sequence ID" value="QEU97266.1"/>
    <property type="molecule type" value="Genomic_DNA"/>
</dbReference>
<protein>
    <submittedName>
        <fullName evidence="1">Uncharacterized protein</fullName>
    </submittedName>
</protein>
<gene>
    <name evidence="1" type="ORF">CP970_11200</name>
</gene>
<evidence type="ECO:0000313" key="2">
    <source>
        <dbReference type="Proteomes" id="UP000325529"/>
    </source>
</evidence>
<evidence type="ECO:0000313" key="1">
    <source>
        <dbReference type="EMBL" id="QEU97266.1"/>
    </source>
</evidence>
<reference evidence="1 2" key="1">
    <citation type="submission" date="2017-09" db="EMBL/GenBank/DDBJ databases">
        <authorList>
            <person name="Lee N."/>
            <person name="Cho B.-K."/>
        </authorList>
    </citation>
    <scope>NUCLEOTIDE SEQUENCE [LARGE SCALE GENOMIC DNA]</scope>
    <source>
        <strain evidence="1 2">ATCC 12853</strain>
    </source>
</reference>
<dbReference type="AlphaFoldDB" id="A0A5J6GW91"/>
<dbReference type="Proteomes" id="UP000325529">
    <property type="component" value="Chromosome"/>
</dbReference>
<proteinExistence type="predicted"/>
<dbReference type="KEGG" id="ska:CP970_11200"/>
<keyword evidence="2" id="KW-1185">Reference proteome</keyword>
<organism evidence="1 2">
    <name type="scientific">Streptomyces kanamyceticus</name>
    <dbReference type="NCBI Taxonomy" id="1967"/>
    <lineage>
        <taxon>Bacteria</taxon>
        <taxon>Bacillati</taxon>
        <taxon>Actinomycetota</taxon>
        <taxon>Actinomycetes</taxon>
        <taxon>Kitasatosporales</taxon>
        <taxon>Streptomycetaceae</taxon>
        <taxon>Streptomyces</taxon>
    </lineage>
</organism>